<dbReference type="GO" id="GO:0046872">
    <property type="term" value="F:metal ion binding"/>
    <property type="evidence" value="ECO:0007669"/>
    <property type="project" value="UniProtKB-KW"/>
</dbReference>
<feature type="region of interest" description="Disordered" evidence="3">
    <location>
        <begin position="355"/>
        <end position="431"/>
    </location>
</feature>
<evidence type="ECO:0000313" key="7">
    <source>
        <dbReference type="Proteomes" id="UP000001542"/>
    </source>
</evidence>
<evidence type="ECO:0000259" key="5">
    <source>
        <dbReference type="Pfam" id="PF22600"/>
    </source>
</evidence>
<dbReference type="GO" id="GO:0031123">
    <property type="term" value="P:RNA 3'-end processing"/>
    <property type="evidence" value="ECO:0000318"/>
    <property type="project" value="GO_Central"/>
</dbReference>
<dbReference type="AlphaFoldDB" id="A2ETQ1"/>
<dbReference type="OrthoDB" id="273917at2759"/>
<dbReference type="OMA" id="ACFRMAV"/>
<dbReference type="InterPro" id="IPR054708">
    <property type="entry name" value="MTPAP-like_central"/>
</dbReference>
<dbReference type="InParanoid" id="A2ETQ1"/>
<evidence type="ECO:0000259" key="4">
    <source>
        <dbReference type="Pfam" id="PF03828"/>
    </source>
</evidence>
<dbReference type="Pfam" id="PF22600">
    <property type="entry name" value="MTPAP-like_central"/>
    <property type="match status" value="1"/>
</dbReference>
<reference evidence="6" key="2">
    <citation type="journal article" date="2007" name="Science">
        <title>Draft genome sequence of the sexually transmitted pathogen Trichomonas vaginalis.</title>
        <authorList>
            <person name="Carlton J.M."/>
            <person name="Hirt R.P."/>
            <person name="Silva J.C."/>
            <person name="Delcher A.L."/>
            <person name="Schatz M."/>
            <person name="Zhao Q."/>
            <person name="Wortman J.R."/>
            <person name="Bidwell S.L."/>
            <person name="Alsmark U.C.M."/>
            <person name="Besteiro S."/>
            <person name="Sicheritz-Ponten T."/>
            <person name="Noel C.J."/>
            <person name="Dacks J.B."/>
            <person name="Foster P.G."/>
            <person name="Simillion C."/>
            <person name="Van de Peer Y."/>
            <person name="Miranda-Saavedra D."/>
            <person name="Barton G.J."/>
            <person name="Westrop G.D."/>
            <person name="Mueller S."/>
            <person name="Dessi D."/>
            <person name="Fiori P.L."/>
            <person name="Ren Q."/>
            <person name="Paulsen I."/>
            <person name="Zhang H."/>
            <person name="Bastida-Corcuera F.D."/>
            <person name="Simoes-Barbosa A."/>
            <person name="Brown M.T."/>
            <person name="Hayes R.D."/>
            <person name="Mukherjee M."/>
            <person name="Okumura C.Y."/>
            <person name="Schneider R."/>
            <person name="Smith A.J."/>
            <person name="Vanacova S."/>
            <person name="Villalvazo M."/>
            <person name="Haas B.J."/>
            <person name="Pertea M."/>
            <person name="Feldblyum T.V."/>
            <person name="Utterback T.R."/>
            <person name="Shu C.L."/>
            <person name="Osoegawa K."/>
            <person name="de Jong P.J."/>
            <person name="Hrdy I."/>
            <person name="Horvathova L."/>
            <person name="Zubacova Z."/>
            <person name="Dolezal P."/>
            <person name="Malik S.B."/>
            <person name="Logsdon J.M. Jr."/>
            <person name="Henze K."/>
            <person name="Gupta A."/>
            <person name="Wang C.C."/>
            <person name="Dunne R.L."/>
            <person name="Upcroft J.A."/>
            <person name="Upcroft P."/>
            <person name="White O."/>
            <person name="Salzberg S.L."/>
            <person name="Tang P."/>
            <person name="Chiu C.-H."/>
            <person name="Lee Y.-S."/>
            <person name="Embley T.M."/>
            <person name="Coombs G.H."/>
            <person name="Mottram J.C."/>
            <person name="Tachezy J."/>
            <person name="Fraser-Liggett C.M."/>
            <person name="Johnson P.J."/>
        </authorList>
    </citation>
    <scope>NUCLEOTIDE SEQUENCE [LARGE SCALE GENOMIC DNA]</scope>
    <source>
        <strain evidence="6">G3</strain>
    </source>
</reference>
<keyword evidence="7" id="KW-1185">Reference proteome</keyword>
<protein>
    <submittedName>
        <fullName evidence="6">Nucleotidyltransferase domain containing protein</fullName>
    </submittedName>
</protein>
<feature type="domain" description="Poly(A) RNA polymerase mitochondrial-like central palm" evidence="5">
    <location>
        <begin position="33"/>
        <end position="159"/>
    </location>
</feature>
<feature type="compositionally biased region" description="Basic residues" evidence="3">
    <location>
        <begin position="418"/>
        <end position="431"/>
    </location>
</feature>
<dbReference type="InterPro" id="IPR043519">
    <property type="entry name" value="NT_sf"/>
</dbReference>
<dbReference type="EMBL" id="DS113489">
    <property type="protein sequence ID" value="EAY03932.1"/>
    <property type="molecule type" value="Genomic_DNA"/>
</dbReference>
<feature type="compositionally biased region" description="Basic residues" evidence="3">
    <location>
        <begin position="370"/>
        <end position="379"/>
    </location>
</feature>
<dbReference type="InterPro" id="IPR045862">
    <property type="entry name" value="Trf4-like"/>
</dbReference>
<dbReference type="VEuPathDB" id="TrichDB:TVAG_314620"/>
<dbReference type="Gene3D" id="3.30.460.10">
    <property type="entry name" value="Beta Polymerase, domain 2"/>
    <property type="match status" value="1"/>
</dbReference>
<feature type="domain" description="PAP-associated" evidence="4">
    <location>
        <begin position="219"/>
        <end position="271"/>
    </location>
</feature>
<evidence type="ECO:0000256" key="2">
    <source>
        <dbReference type="ARBA" id="ARBA00022842"/>
    </source>
</evidence>
<evidence type="ECO:0000256" key="1">
    <source>
        <dbReference type="ARBA" id="ARBA00022723"/>
    </source>
</evidence>
<gene>
    <name evidence="6" type="ORF">TVAG_314620</name>
</gene>
<dbReference type="SMR" id="A2ETQ1"/>
<dbReference type="PANTHER" id="PTHR23092:SF15">
    <property type="entry name" value="INACTIVE NON-CANONICAL POLY(A) RNA POLYMERASE PROTEIN TRF4-2-RELATED"/>
    <property type="match status" value="1"/>
</dbReference>
<dbReference type="STRING" id="5722.A2ETQ1"/>
<dbReference type="FunCoup" id="A2ETQ1">
    <property type="interactions" value="229"/>
</dbReference>
<dbReference type="RefSeq" id="XP_001316155.1">
    <property type="nucleotide sequence ID" value="XM_001316120.1"/>
</dbReference>
<keyword evidence="1" id="KW-0479">Metal-binding</keyword>
<accession>A2ETQ1</accession>
<dbReference type="SUPFAM" id="SSF81301">
    <property type="entry name" value="Nucleotidyltransferase"/>
    <property type="match status" value="1"/>
</dbReference>
<dbReference type="GO" id="GO:0031499">
    <property type="term" value="C:TRAMP complex"/>
    <property type="evidence" value="ECO:0000318"/>
    <property type="project" value="GO_Central"/>
</dbReference>
<dbReference type="Proteomes" id="UP000001542">
    <property type="component" value="Unassembled WGS sequence"/>
</dbReference>
<sequence length="431" mass="49108">MSKGKKVTIEKISGMGPWVRSSGYHNEHLEDNLTEELSDLELWLRPTTQEELSRYLTVRKFANFIENLFPPCSVVAQGSTGTDTYLPTSDIDLIITNLPETEDGNHLLKKLSKDFWKSQLVVQSFVIPKAKVPIIKCVERVYGYHLDICIGNINGLLNVPRVHNYLTHYPQIRPLLMFMKAITFITGNDDPCNGGFGSNHLLNLVFFAIQAFPEAKSTGELLIKLLDCIGNKFNYFTCGITIVNGGCLFSKYKTNTLDPKHPQSFVFEDPQMYNIFFGNNTTRMPNLVTIFQESLAKIHSEAVNDSSYLSLVLGSLDKIVERRKQILKIAKLLDSPIEQFADKVNKTKFSTWIEPSKKKAKSKSVPPKQSKNHTNKPKIPKPNTEKHHKKEYKGEIHHDSVHKRQTRNKHSEDNEKRKITKIKRSKSVGSH</sequence>
<reference evidence="6" key="1">
    <citation type="submission" date="2006-10" db="EMBL/GenBank/DDBJ databases">
        <authorList>
            <person name="Amadeo P."/>
            <person name="Zhao Q."/>
            <person name="Wortman J."/>
            <person name="Fraser-Liggett C."/>
            <person name="Carlton J."/>
        </authorList>
    </citation>
    <scope>NUCLEOTIDE SEQUENCE</scope>
    <source>
        <strain evidence="6">G3</strain>
    </source>
</reference>
<dbReference type="KEGG" id="tva:4761781"/>
<evidence type="ECO:0000313" key="6">
    <source>
        <dbReference type="EMBL" id="EAY03932.1"/>
    </source>
</evidence>
<dbReference type="GO" id="GO:0043634">
    <property type="term" value="P:polyadenylation-dependent ncRNA catabolic process"/>
    <property type="evidence" value="ECO:0000318"/>
    <property type="project" value="GO_Central"/>
</dbReference>
<dbReference type="GO" id="GO:0005730">
    <property type="term" value="C:nucleolus"/>
    <property type="evidence" value="ECO:0000318"/>
    <property type="project" value="GO_Central"/>
</dbReference>
<dbReference type="PANTHER" id="PTHR23092">
    <property type="entry name" value="POLY(A) RNA POLYMERASE"/>
    <property type="match status" value="1"/>
</dbReference>
<dbReference type="GO" id="GO:1990817">
    <property type="term" value="F:poly(A) RNA polymerase activity"/>
    <property type="evidence" value="ECO:0000318"/>
    <property type="project" value="GO_Central"/>
</dbReference>
<proteinExistence type="predicted"/>
<dbReference type="eggNOG" id="KOG1906">
    <property type="taxonomic scope" value="Eukaryota"/>
</dbReference>
<name>A2ETQ1_TRIV3</name>
<dbReference type="InterPro" id="IPR002058">
    <property type="entry name" value="PAP_assoc"/>
</dbReference>
<organism evidence="6 7">
    <name type="scientific">Trichomonas vaginalis (strain ATCC PRA-98 / G3)</name>
    <dbReference type="NCBI Taxonomy" id="412133"/>
    <lineage>
        <taxon>Eukaryota</taxon>
        <taxon>Metamonada</taxon>
        <taxon>Parabasalia</taxon>
        <taxon>Trichomonadida</taxon>
        <taxon>Trichomonadidae</taxon>
        <taxon>Trichomonas</taxon>
    </lineage>
</organism>
<evidence type="ECO:0000256" key="3">
    <source>
        <dbReference type="SAM" id="MobiDB-lite"/>
    </source>
</evidence>
<dbReference type="CDD" id="cd05402">
    <property type="entry name" value="NT_PAP_TUTase"/>
    <property type="match status" value="1"/>
</dbReference>
<dbReference type="SUPFAM" id="SSF81631">
    <property type="entry name" value="PAP/OAS1 substrate-binding domain"/>
    <property type="match status" value="1"/>
</dbReference>
<dbReference type="Gene3D" id="1.10.1410.10">
    <property type="match status" value="1"/>
</dbReference>
<keyword evidence="2" id="KW-0460">Magnesium</keyword>
<dbReference type="VEuPathDB" id="TrichDB:TVAGG3_0046430"/>
<dbReference type="Pfam" id="PF03828">
    <property type="entry name" value="PAP_assoc"/>
    <property type="match status" value="1"/>
</dbReference>
<dbReference type="FunFam" id="3.30.460.10:FF:000038">
    <property type="entry name" value="Topoisomerase-related function protein-like protein"/>
    <property type="match status" value="1"/>
</dbReference>